<gene>
    <name evidence="1" type="ORF">PV328_009115</name>
</gene>
<sequence>MYTSTFENNIKNPNGVNIKSLNNPSSFMINSDNINVPDSLIHSQVNNMVMIEAKRLVINERINTIRCKREEKFLGIELKKFQNKLYASRPKFNGLTSLVHNNIQKLNLPIYDYNKLFFLDEETYLPKIKFKQLENFHSKKPIIGNTNNNNNNNINSSDTDELTINHHYYHPKQESNDHLEHTNKSISVIIKDKPIVLSLEKNLEIMRFTFNLWHNSVLMIQRLRHIKTKVQQHVMSRKLRRFFNAWKNTITLSKQLTAKNKEKCELDDVKKIEMFVNMMKEKQKMPGKNKTNDNNKQMKNHGSFNDSITMKMMKNNKNIRSNFINVEEPHNHRLKVQKQIITEQKIKLAEQNRLIEDMKLQQIEVESRISRIKTINIAKTVMNMCGSQSHRDYFMAQFIQQNRDEKLSNSSSRTFPKRLEARAVARKEKIRQRQIERERLLYEEKLKKEAKKIEDEKIRKDHQRNVKRKTKRIREEKKWENAENAKKIKVMNELADHFFQKYLLRNYIIKPFILLVQINRSKMLMATKHCNEYRMKKTFVAWRNEVIHQLEIKYKLSIFIYNKNLLCYYFQQWFEFNKNEIRKYQVACDINDLRTQEKYFNIWKEIMIKMQIKNNTNKKIATNFYDRMMKKIHFSRWKKYMIISDRIKESDRRREQWRKLVQLIVPDFSPKYRGVLIDD</sequence>
<evidence type="ECO:0008006" key="3">
    <source>
        <dbReference type="Google" id="ProtNLM"/>
    </source>
</evidence>
<organism evidence="1 2">
    <name type="scientific">Microctonus aethiopoides</name>
    <dbReference type="NCBI Taxonomy" id="144406"/>
    <lineage>
        <taxon>Eukaryota</taxon>
        <taxon>Metazoa</taxon>
        <taxon>Ecdysozoa</taxon>
        <taxon>Arthropoda</taxon>
        <taxon>Hexapoda</taxon>
        <taxon>Insecta</taxon>
        <taxon>Pterygota</taxon>
        <taxon>Neoptera</taxon>
        <taxon>Endopterygota</taxon>
        <taxon>Hymenoptera</taxon>
        <taxon>Apocrita</taxon>
        <taxon>Ichneumonoidea</taxon>
        <taxon>Braconidae</taxon>
        <taxon>Euphorinae</taxon>
        <taxon>Microctonus</taxon>
    </lineage>
</organism>
<reference evidence="1" key="2">
    <citation type="submission" date="2023-03" db="EMBL/GenBank/DDBJ databases">
        <authorList>
            <person name="Inwood S.N."/>
            <person name="Skelly J.G."/>
            <person name="Guhlin J."/>
            <person name="Harrop T.W.R."/>
            <person name="Goldson S.G."/>
            <person name="Dearden P.K."/>
        </authorList>
    </citation>
    <scope>NUCLEOTIDE SEQUENCE</scope>
    <source>
        <strain evidence="1">Irish</strain>
        <tissue evidence="1">Whole body</tissue>
    </source>
</reference>
<reference evidence="1" key="1">
    <citation type="journal article" date="2023" name="bioRxiv">
        <title>Scaffold-level genome assemblies of two parasitoid biocontrol wasps reveal the parthenogenesis mechanism and an associated novel virus.</title>
        <authorList>
            <person name="Inwood S."/>
            <person name="Skelly J."/>
            <person name="Guhlin J."/>
            <person name="Harrop T."/>
            <person name="Goldson S."/>
            <person name="Dearden P."/>
        </authorList>
    </citation>
    <scope>NUCLEOTIDE SEQUENCE</scope>
    <source>
        <strain evidence="1">Irish</strain>
        <tissue evidence="1">Whole body</tissue>
    </source>
</reference>
<evidence type="ECO:0000313" key="1">
    <source>
        <dbReference type="EMBL" id="KAK0171375.1"/>
    </source>
</evidence>
<dbReference type="AlphaFoldDB" id="A0AA39FKP4"/>
<dbReference type="EMBL" id="JAQQBS010000003">
    <property type="protein sequence ID" value="KAK0171375.1"/>
    <property type="molecule type" value="Genomic_DNA"/>
</dbReference>
<name>A0AA39FKP4_9HYME</name>
<evidence type="ECO:0000313" key="2">
    <source>
        <dbReference type="Proteomes" id="UP001168990"/>
    </source>
</evidence>
<accession>A0AA39FKP4</accession>
<proteinExistence type="predicted"/>
<keyword evidence="2" id="KW-1185">Reference proteome</keyword>
<dbReference type="Proteomes" id="UP001168990">
    <property type="component" value="Unassembled WGS sequence"/>
</dbReference>
<protein>
    <recommendedName>
        <fullName evidence="3">Sfi1 spindle body domain-containing protein</fullName>
    </recommendedName>
</protein>
<comment type="caution">
    <text evidence="1">The sequence shown here is derived from an EMBL/GenBank/DDBJ whole genome shotgun (WGS) entry which is preliminary data.</text>
</comment>